<dbReference type="InterPro" id="IPR009003">
    <property type="entry name" value="Peptidase_S1_PA"/>
</dbReference>
<accession>A0A7S1Z6X8</accession>
<dbReference type="InterPro" id="IPR019345">
    <property type="entry name" value="ARMET_C"/>
</dbReference>
<dbReference type="InterPro" id="IPR051201">
    <property type="entry name" value="Chloro_Bact_Ser_Proteases"/>
</dbReference>
<dbReference type="PANTHER" id="PTHR43343">
    <property type="entry name" value="PEPTIDASE S12"/>
    <property type="match status" value="1"/>
</dbReference>
<evidence type="ECO:0000256" key="1">
    <source>
        <dbReference type="ARBA" id="ARBA00010541"/>
    </source>
</evidence>
<dbReference type="PANTHER" id="PTHR43343:SF3">
    <property type="entry name" value="PROTEASE DO-LIKE 8, CHLOROPLASTIC"/>
    <property type="match status" value="1"/>
</dbReference>
<evidence type="ECO:0000256" key="4">
    <source>
        <dbReference type="ARBA" id="ARBA00022825"/>
    </source>
</evidence>
<dbReference type="GO" id="GO:0004252">
    <property type="term" value="F:serine-type endopeptidase activity"/>
    <property type="evidence" value="ECO:0007669"/>
    <property type="project" value="InterPro"/>
</dbReference>
<dbReference type="Gene3D" id="2.30.42.10">
    <property type="match status" value="1"/>
</dbReference>
<dbReference type="Pfam" id="PF13365">
    <property type="entry name" value="Trypsin_2"/>
    <property type="match status" value="1"/>
</dbReference>
<dbReference type="SUPFAM" id="SSF50494">
    <property type="entry name" value="Trypsin-like serine proteases"/>
    <property type="match status" value="1"/>
</dbReference>
<dbReference type="InterPro" id="IPR043504">
    <property type="entry name" value="Peptidase_S1_PA_chymotrypsin"/>
</dbReference>
<reference evidence="8" key="1">
    <citation type="submission" date="2021-01" db="EMBL/GenBank/DDBJ databases">
        <authorList>
            <person name="Corre E."/>
            <person name="Pelletier E."/>
            <person name="Niang G."/>
            <person name="Scheremetjew M."/>
            <person name="Finn R."/>
            <person name="Kale V."/>
            <person name="Holt S."/>
            <person name="Cochrane G."/>
            <person name="Meng A."/>
            <person name="Brown T."/>
            <person name="Cohen L."/>
        </authorList>
    </citation>
    <scope>NUCLEOTIDE SEQUENCE</scope>
    <source>
        <strain evidence="8">Grunow 1884</strain>
    </source>
</reference>
<dbReference type="PROSITE" id="PS50106">
    <property type="entry name" value="PDZ"/>
    <property type="match status" value="1"/>
</dbReference>
<evidence type="ECO:0000256" key="6">
    <source>
        <dbReference type="SAM" id="MobiDB-lite"/>
    </source>
</evidence>
<evidence type="ECO:0000256" key="2">
    <source>
        <dbReference type="ARBA" id="ARBA00022670"/>
    </source>
</evidence>
<feature type="region of interest" description="Disordered" evidence="6">
    <location>
        <begin position="40"/>
        <end position="66"/>
    </location>
</feature>
<dbReference type="GO" id="GO:0006508">
    <property type="term" value="P:proteolysis"/>
    <property type="evidence" value="ECO:0007669"/>
    <property type="project" value="UniProtKB-KW"/>
</dbReference>
<dbReference type="EMBL" id="HBGO01010082">
    <property type="protein sequence ID" value="CAD9330373.1"/>
    <property type="molecule type" value="Transcribed_RNA"/>
</dbReference>
<dbReference type="SUPFAM" id="SSF50156">
    <property type="entry name" value="PDZ domain-like"/>
    <property type="match status" value="1"/>
</dbReference>
<keyword evidence="4" id="KW-0720">Serine protease</keyword>
<proteinExistence type="inferred from homology"/>
<evidence type="ECO:0000313" key="8">
    <source>
        <dbReference type="EMBL" id="CAD9330373.1"/>
    </source>
</evidence>
<dbReference type="Pfam" id="PF13180">
    <property type="entry name" value="PDZ_2"/>
    <property type="match status" value="1"/>
</dbReference>
<gene>
    <name evidence="8" type="ORF">OSIN01602_LOCUS5594</name>
</gene>
<evidence type="ECO:0000259" key="7">
    <source>
        <dbReference type="PROSITE" id="PS50106"/>
    </source>
</evidence>
<dbReference type="PRINTS" id="PR00834">
    <property type="entry name" value="PROTEASES2C"/>
</dbReference>
<name>A0A7S1Z6X8_TRICV</name>
<dbReference type="SUPFAM" id="SSF68906">
    <property type="entry name" value="SAP domain"/>
    <property type="match status" value="1"/>
</dbReference>
<keyword evidence="2" id="KW-0645">Protease</keyword>
<dbReference type="InterPro" id="IPR036034">
    <property type="entry name" value="PDZ_sf"/>
</dbReference>
<dbReference type="InterPro" id="IPR036361">
    <property type="entry name" value="SAP_dom_sf"/>
</dbReference>
<dbReference type="Gene3D" id="2.40.10.10">
    <property type="entry name" value="Trypsin-like serine proteases"/>
    <property type="match status" value="2"/>
</dbReference>
<dbReference type="InterPro" id="IPR001940">
    <property type="entry name" value="Peptidase_S1C"/>
</dbReference>
<dbReference type="Pfam" id="PF10208">
    <property type="entry name" value="ARMET_C"/>
    <property type="match status" value="1"/>
</dbReference>
<dbReference type="SMART" id="SM00228">
    <property type="entry name" value="PDZ"/>
    <property type="match status" value="1"/>
</dbReference>
<organism evidence="8">
    <name type="scientific">Trieres chinensis</name>
    <name type="common">Marine centric diatom</name>
    <name type="synonym">Odontella sinensis</name>
    <dbReference type="NCBI Taxonomy" id="1514140"/>
    <lineage>
        <taxon>Eukaryota</taxon>
        <taxon>Sar</taxon>
        <taxon>Stramenopiles</taxon>
        <taxon>Ochrophyta</taxon>
        <taxon>Bacillariophyta</taxon>
        <taxon>Mediophyceae</taxon>
        <taxon>Biddulphiophycidae</taxon>
        <taxon>Eupodiscales</taxon>
        <taxon>Parodontellaceae</taxon>
        <taxon>Trieres</taxon>
    </lineage>
</organism>
<sequence length="548" mass="57396">MKFPGSSSAAPLILLGTASVRPASSFLPFRPGFFVRAVAPSSSPPSSASPVGPRRSSYDPNGYDPNNGYDYVDYGDGYGDYGEYGGAANGSNGEYGGAGANANNGDAALSSLSVSELKRLLSERGVDFRDCIEKRDLVERLASSAPPAGPPRGGYYYDENESADSYYYGGPALTEDENRVVETFKRASPSVAYITTTTSVRPSLRSFSLGAPTEVPSGAGSGFLWDDRGHVVTNCHVVAAGSGRNGAMPSKVKVKLEGMEEATDAVVVGVEPDKDLAVLRIDTKDLPRPIDVGTSNDLQVGQKVLAVGNPFGLDYTLTTGVVSALGRDVQGFGGRPIKGCIQTDAAINPGNSGGPLMDSRGRLIGVNTAIYSPGGVGGNVGIGFAIPVDVVRRVVNQIIRYGKVVRPTMGINVADDRVLRSIEAQLRRKLNGVLVVEVLPGSPAERAGLEASAMRGDGTIVLGDLITHVDGSPVGQVEDLLSAIEEKKAGEYVTLKVMRGCDPSSIEMVNVGLESRDSVRGASEGAGKRRGSRERTSTVGRGSFLPWQ</sequence>
<dbReference type="AlphaFoldDB" id="A0A7S1Z6X8"/>
<evidence type="ECO:0000256" key="5">
    <source>
        <dbReference type="ARBA" id="ARBA00023026"/>
    </source>
</evidence>
<keyword evidence="5" id="KW-0843">Virulence</keyword>
<keyword evidence="3" id="KW-0378">Hydrolase</keyword>
<evidence type="ECO:0000256" key="3">
    <source>
        <dbReference type="ARBA" id="ARBA00022801"/>
    </source>
</evidence>
<dbReference type="Gene3D" id="1.10.720.30">
    <property type="entry name" value="SAP domain"/>
    <property type="match status" value="1"/>
</dbReference>
<feature type="domain" description="PDZ" evidence="7">
    <location>
        <begin position="398"/>
        <end position="501"/>
    </location>
</feature>
<dbReference type="InterPro" id="IPR001478">
    <property type="entry name" value="PDZ"/>
</dbReference>
<feature type="region of interest" description="Disordered" evidence="6">
    <location>
        <begin position="517"/>
        <end position="548"/>
    </location>
</feature>
<dbReference type="FunFam" id="2.40.10.10:FF:000001">
    <property type="entry name" value="Periplasmic serine protease DegS"/>
    <property type="match status" value="1"/>
</dbReference>
<protein>
    <recommendedName>
        <fullName evidence="7">PDZ domain-containing protein</fullName>
    </recommendedName>
</protein>
<comment type="similarity">
    <text evidence="1">Belongs to the peptidase S1C family.</text>
</comment>